<protein>
    <submittedName>
        <fullName evidence="2">Uncharacterized protein</fullName>
    </submittedName>
</protein>
<proteinExistence type="predicted"/>
<feature type="region of interest" description="Disordered" evidence="1">
    <location>
        <begin position="55"/>
        <end position="88"/>
    </location>
</feature>
<accession>A0ABN8FXN3</accession>
<reference evidence="2" key="1">
    <citation type="submission" date="2022-01" db="EMBL/GenBank/DDBJ databases">
        <authorList>
            <person name="Criscuolo A."/>
        </authorList>
    </citation>
    <scope>NUCLEOTIDE SEQUENCE</scope>
    <source>
        <strain evidence="2">CIP111892</strain>
    </source>
</reference>
<dbReference type="Proteomes" id="UP000838324">
    <property type="component" value="Unassembled WGS sequence"/>
</dbReference>
<gene>
    <name evidence="2" type="ORF">PAECIP111892_01650</name>
</gene>
<comment type="caution">
    <text evidence="2">The sequence shown here is derived from an EMBL/GenBank/DDBJ whole genome shotgun (WGS) entry which is preliminary data.</text>
</comment>
<name>A0ABN8FXN3_9BACL</name>
<feature type="compositionally biased region" description="Basic residues" evidence="1">
    <location>
        <begin position="67"/>
        <end position="78"/>
    </location>
</feature>
<dbReference type="EMBL" id="CAKMMG010000001">
    <property type="protein sequence ID" value="CAH1194431.1"/>
    <property type="molecule type" value="Genomic_DNA"/>
</dbReference>
<organism evidence="2 3">
    <name type="scientific">Paenibacillus auburnensis</name>
    <dbReference type="NCBI Taxonomy" id="2905649"/>
    <lineage>
        <taxon>Bacteria</taxon>
        <taxon>Bacillati</taxon>
        <taxon>Bacillota</taxon>
        <taxon>Bacilli</taxon>
        <taxon>Bacillales</taxon>
        <taxon>Paenibacillaceae</taxon>
        <taxon>Paenibacillus</taxon>
    </lineage>
</organism>
<evidence type="ECO:0000313" key="3">
    <source>
        <dbReference type="Proteomes" id="UP000838324"/>
    </source>
</evidence>
<keyword evidence="3" id="KW-1185">Reference proteome</keyword>
<evidence type="ECO:0000313" key="2">
    <source>
        <dbReference type="EMBL" id="CAH1194431.1"/>
    </source>
</evidence>
<sequence length="148" mass="17457">MLCKGFSKLLTKTGFMPARQQRWSIQLQNSRIPRFRRRQRQEGYPEIDSWRTVARTGARRYPDSDHRRRSGGRGAKRPSGRDDERRSGRGSGIRLFLHGIFICWCSDACYSGYLSTSFFVKYYIPGFWEMCYCREESVITELPVPEHF</sequence>
<evidence type="ECO:0000256" key="1">
    <source>
        <dbReference type="SAM" id="MobiDB-lite"/>
    </source>
</evidence>